<evidence type="ECO:0000256" key="2">
    <source>
        <dbReference type="ARBA" id="ARBA00004906"/>
    </source>
</evidence>
<gene>
    <name evidence="8" type="primary">LOC103706597</name>
</gene>
<evidence type="ECO:0000313" key="8">
    <source>
        <dbReference type="RefSeq" id="XP_017698120.2"/>
    </source>
</evidence>
<evidence type="ECO:0000256" key="4">
    <source>
        <dbReference type="ARBA" id="ARBA00022679"/>
    </source>
</evidence>
<dbReference type="PROSITE" id="PS51698">
    <property type="entry name" value="U_BOX"/>
    <property type="match status" value="1"/>
</dbReference>
<keyword evidence="4" id="KW-0808">Transferase</keyword>
<dbReference type="InterPro" id="IPR011989">
    <property type="entry name" value="ARM-like"/>
</dbReference>
<comment type="catalytic activity">
    <reaction evidence="1">
        <text>S-ubiquitinyl-[E2 ubiquitin-conjugating enzyme]-L-cysteine + [acceptor protein]-L-lysine = [E2 ubiquitin-conjugating enzyme]-L-cysteine + N(6)-ubiquitinyl-[acceptor protein]-L-lysine.</text>
        <dbReference type="EC" id="2.3.2.27"/>
    </reaction>
</comment>
<evidence type="ECO:0000256" key="1">
    <source>
        <dbReference type="ARBA" id="ARBA00000900"/>
    </source>
</evidence>
<dbReference type="InterPro" id="IPR003613">
    <property type="entry name" value="Ubox_domain"/>
</dbReference>
<dbReference type="UniPathway" id="UPA00143"/>
<comment type="pathway">
    <text evidence="2">Protein modification; protein ubiquitination.</text>
</comment>
<dbReference type="PANTHER" id="PTHR45958:SF4">
    <property type="entry name" value="U-BOX DOMAIN-CONTAINING PROTEIN 42-RELATED"/>
    <property type="match status" value="1"/>
</dbReference>
<dbReference type="SUPFAM" id="SSF48371">
    <property type="entry name" value="ARM repeat"/>
    <property type="match status" value="2"/>
</dbReference>
<reference evidence="7" key="1">
    <citation type="journal article" date="2019" name="Nat. Commun.">
        <title>Genome-wide association mapping of date palm fruit traits.</title>
        <authorList>
            <person name="Hazzouri K.M."/>
            <person name="Gros-Balthazard M."/>
            <person name="Flowers J.M."/>
            <person name="Copetti D."/>
            <person name="Lemansour A."/>
            <person name="Lebrun M."/>
            <person name="Masmoudi K."/>
            <person name="Ferrand S."/>
            <person name="Dhar M.I."/>
            <person name="Fresquez Z.A."/>
            <person name="Rosas U."/>
            <person name="Zhang J."/>
            <person name="Talag J."/>
            <person name="Lee S."/>
            <person name="Kudrna D."/>
            <person name="Powell R.F."/>
            <person name="Leitch I.J."/>
            <person name="Krueger R.R."/>
            <person name="Wing R.A."/>
            <person name="Amiri K.M.A."/>
            <person name="Purugganan M.D."/>
        </authorList>
    </citation>
    <scope>NUCLEOTIDE SEQUENCE [LARGE SCALE GENOMIC DNA]</scope>
    <source>
        <strain evidence="7">cv. Khalas</strain>
    </source>
</reference>
<feature type="compositionally biased region" description="Basic and acidic residues" evidence="5">
    <location>
        <begin position="200"/>
        <end position="212"/>
    </location>
</feature>
<feature type="compositionally biased region" description="Basic and acidic residues" evidence="5">
    <location>
        <begin position="219"/>
        <end position="228"/>
    </location>
</feature>
<feature type="domain" description="U-box" evidence="6">
    <location>
        <begin position="265"/>
        <end position="344"/>
    </location>
</feature>
<dbReference type="InterPro" id="IPR052608">
    <property type="entry name" value="U-box_domain_protein"/>
</dbReference>
<dbReference type="Proteomes" id="UP000228380">
    <property type="component" value="Chromosome 1"/>
</dbReference>
<dbReference type="SUPFAM" id="SSF57850">
    <property type="entry name" value="RING/U-box"/>
    <property type="match status" value="1"/>
</dbReference>
<dbReference type="InterPro" id="IPR013083">
    <property type="entry name" value="Znf_RING/FYVE/PHD"/>
</dbReference>
<dbReference type="GO" id="GO:0061630">
    <property type="term" value="F:ubiquitin protein ligase activity"/>
    <property type="evidence" value="ECO:0007669"/>
    <property type="project" value="UniProtKB-EC"/>
</dbReference>
<dbReference type="GO" id="GO:0016567">
    <property type="term" value="P:protein ubiquitination"/>
    <property type="evidence" value="ECO:0007669"/>
    <property type="project" value="UniProtKB-UniPathway"/>
</dbReference>
<dbReference type="PANTHER" id="PTHR45958">
    <property type="entry name" value="RING-TYPE E3 UBIQUITIN TRANSFERASE"/>
    <property type="match status" value="1"/>
</dbReference>
<name>A0A8B7MTX2_PHODC</name>
<protein>
    <recommendedName>
        <fullName evidence="3">RING-type E3 ubiquitin transferase</fullName>
        <ecNumber evidence="3">2.3.2.27</ecNumber>
    </recommendedName>
</protein>
<organism evidence="7 8">
    <name type="scientific">Phoenix dactylifera</name>
    <name type="common">Date palm</name>
    <dbReference type="NCBI Taxonomy" id="42345"/>
    <lineage>
        <taxon>Eukaryota</taxon>
        <taxon>Viridiplantae</taxon>
        <taxon>Streptophyta</taxon>
        <taxon>Embryophyta</taxon>
        <taxon>Tracheophyta</taxon>
        <taxon>Spermatophyta</taxon>
        <taxon>Magnoliopsida</taxon>
        <taxon>Liliopsida</taxon>
        <taxon>Arecaceae</taxon>
        <taxon>Coryphoideae</taxon>
        <taxon>Phoeniceae</taxon>
        <taxon>Phoenix</taxon>
    </lineage>
</organism>
<feature type="region of interest" description="Disordered" evidence="5">
    <location>
        <begin position="200"/>
        <end position="228"/>
    </location>
</feature>
<dbReference type="SMART" id="SM00185">
    <property type="entry name" value="ARM"/>
    <property type="match status" value="6"/>
</dbReference>
<dbReference type="Gene3D" id="3.30.40.10">
    <property type="entry name" value="Zinc/RING finger domain, C3HC4 (zinc finger)"/>
    <property type="match status" value="1"/>
</dbReference>
<reference evidence="8" key="2">
    <citation type="submission" date="2025-08" db="UniProtKB">
        <authorList>
            <consortium name="RefSeq"/>
        </authorList>
    </citation>
    <scope>IDENTIFICATION</scope>
    <source>
        <tissue evidence="8">Young leaves</tissue>
    </source>
</reference>
<dbReference type="GeneID" id="103706597"/>
<dbReference type="SMART" id="SM00504">
    <property type="entry name" value="Ubox"/>
    <property type="match status" value="1"/>
</dbReference>
<dbReference type="InterPro" id="IPR000225">
    <property type="entry name" value="Armadillo"/>
</dbReference>
<keyword evidence="7" id="KW-1185">Reference proteome</keyword>
<dbReference type="EC" id="2.3.2.27" evidence="3"/>
<dbReference type="AlphaFoldDB" id="A0A8B7MTX2"/>
<evidence type="ECO:0000313" key="7">
    <source>
        <dbReference type="Proteomes" id="UP000228380"/>
    </source>
</evidence>
<dbReference type="InterPro" id="IPR045210">
    <property type="entry name" value="RING-Ubox_PUB"/>
</dbReference>
<accession>A0A8B7MTX2</accession>
<dbReference type="Pfam" id="PF04564">
    <property type="entry name" value="U-box"/>
    <property type="match status" value="1"/>
</dbReference>
<dbReference type="InterPro" id="IPR016024">
    <property type="entry name" value="ARM-type_fold"/>
</dbReference>
<proteinExistence type="predicted"/>
<evidence type="ECO:0000256" key="3">
    <source>
        <dbReference type="ARBA" id="ARBA00012483"/>
    </source>
</evidence>
<evidence type="ECO:0000256" key="5">
    <source>
        <dbReference type="SAM" id="MobiDB-lite"/>
    </source>
</evidence>
<evidence type="ECO:0000259" key="6">
    <source>
        <dbReference type="PROSITE" id="PS51698"/>
    </source>
</evidence>
<dbReference type="CDD" id="cd16664">
    <property type="entry name" value="RING-Ubox_PUB"/>
    <property type="match status" value="1"/>
</dbReference>
<dbReference type="OrthoDB" id="10064100at2759"/>
<sequence length="1056" mass="118614">MSRAARQFFFFPFLTTLGNDDYTPHKGMTEYELLNIYLLTKVKDEKIILTESLLASISEVMSSVVAVDVEQENFMELGSYLHRTSPAIMELRVTENAPANATEILESLSTNIQHAKELVAKCSSGARSIMDDELKNIIEQLEGVINDIGEALSKIPPSTFHNHEYAETAIRSLSREMRNARFQENGIQQSDMVETKLENLSLEEKESSEEKSLVAISNEEPRRLGSQKDETPRLVDFLKGMYYGAHENNSHSFSTLPQLAEYIEPLYETFFCPLTKRIMDDPVTIESGATYERRAIAEWFEEFKDGSEALVCPITGMKLQSRVLNTNIALKTTIAEWKERNEATRIRVARTALSLAASEAMVLDAIRDLQILVRKRRYNKEQMHNIGITKLLTQFLEHEDLRVRCEALDILRLLVEDEDGKDIIAKTKAIAETIKMLSSNHSSERHASLSFLLELSKSELLLENIGSTAGCILMLITMKYNESTDAFAAEKAAETLKNMEKCPKNIKRMAQNGLLEPLLTHLVDGSEEVQMEMASYLGEFVLEHDMKTRVAERTSEALIKMVHSGNSLNRKAAFKALVQISSHHPSSKTLVDAGVVPIMIEEMFTRRIHNEPMDSKEEAAAVLANILECGIDPESLQVNKHGHTITSHYSIYNVAHLLRCSMPDELNVNLIKILLSLTKLPKPFVTVVSVIKEAEVCHTIIEFLNSPMEELTIAAAKLLITLSTHMGHTIAEGLCKTQGQPESLIMAFDANRITKKHAVSVNLLAKLPYQSLTLNLAIVEQDIVPIILNRIRDIQKGETRATRYASIYLEGLVGILVRFTTTLYDPEILHMAIEQNLTSVFTDLLVRTAGSDEVQRLAAVGLENLSSHSVNLSKPPEIMRSKRKSFLAKWFSLGSQKDGRRGKRIQLCPVHRGACSPATTFCLLESKAVERLMGCLEHENPKVVEAALSAICTLLDERVDVEKSVEVLSEVDAVRHVLGVLRDHREDGVWQKSFWVIERFLMRGGDRDTSDISNDRVLPSALVNAFHRGDSSTKQVAENILRHLNRMPNFSDNLVK</sequence>
<dbReference type="RefSeq" id="XP_017698120.2">
    <property type="nucleotide sequence ID" value="XM_017842631.3"/>
</dbReference>
<dbReference type="Gene3D" id="1.25.10.10">
    <property type="entry name" value="Leucine-rich Repeat Variant"/>
    <property type="match status" value="3"/>
</dbReference>